<name>A0A4R0R3G8_9APHY</name>
<feature type="chain" id="PRO_5020599418" evidence="1">
    <location>
        <begin position="20"/>
        <end position="284"/>
    </location>
</feature>
<evidence type="ECO:0000313" key="3">
    <source>
        <dbReference type="Proteomes" id="UP000292702"/>
    </source>
</evidence>
<organism evidence="2 3">
    <name type="scientific">Steccherinum ochraceum</name>
    <dbReference type="NCBI Taxonomy" id="92696"/>
    <lineage>
        <taxon>Eukaryota</taxon>
        <taxon>Fungi</taxon>
        <taxon>Dikarya</taxon>
        <taxon>Basidiomycota</taxon>
        <taxon>Agaricomycotina</taxon>
        <taxon>Agaricomycetes</taxon>
        <taxon>Polyporales</taxon>
        <taxon>Steccherinaceae</taxon>
        <taxon>Steccherinum</taxon>
    </lineage>
</organism>
<comment type="caution">
    <text evidence="2">The sequence shown here is derived from an EMBL/GenBank/DDBJ whole genome shotgun (WGS) entry which is preliminary data.</text>
</comment>
<evidence type="ECO:0000313" key="2">
    <source>
        <dbReference type="EMBL" id="TCD60596.1"/>
    </source>
</evidence>
<reference evidence="2 3" key="1">
    <citation type="submission" date="2018-11" db="EMBL/GenBank/DDBJ databases">
        <title>Genome assembly of Steccherinum ochraceum LE-BIN_3174, the white-rot fungus of the Steccherinaceae family (The Residual Polyporoid clade, Polyporales, Basidiomycota).</title>
        <authorList>
            <person name="Fedorova T.V."/>
            <person name="Glazunova O.A."/>
            <person name="Landesman E.O."/>
            <person name="Moiseenko K.V."/>
            <person name="Psurtseva N.V."/>
            <person name="Savinova O.S."/>
            <person name="Shakhova N.V."/>
            <person name="Tyazhelova T.V."/>
            <person name="Vasina D.V."/>
        </authorList>
    </citation>
    <scope>NUCLEOTIDE SEQUENCE [LARGE SCALE GENOMIC DNA]</scope>
    <source>
        <strain evidence="2 3">LE-BIN_3174</strain>
    </source>
</reference>
<dbReference type="Proteomes" id="UP000292702">
    <property type="component" value="Unassembled WGS sequence"/>
</dbReference>
<protein>
    <submittedName>
        <fullName evidence="2">Uncharacterized protein</fullName>
    </submittedName>
</protein>
<keyword evidence="3" id="KW-1185">Reference proteome</keyword>
<proteinExistence type="predicted"/>
<gene>
    <name evidence="2" type="ORF">EIP91_009827</name>
</gene>
<evidence type="ECO:0000256" key="1">
    <source>
        <dbReference type="SAM" id="SignalP"/>
    </source>
</evidence>
<dbReference type="EMBL" id="RWJN01000571">
    <property type="protein sequence ID" value="TCD60596.1"/>
    <property type="molecule type" value="Genomic_DNA"/>
</dbReference>
<keyword evidence="1" id="KW-0732">Signal</keyword>
<dbReference type="OrthoDB" id="5588482at2759"/>
<dbReference type="AlphaFoldDB" id="A0A4R0R3G8"/>
<feature type="signal peptide" evidence="1">
    <location>
        <begin position="1"/>
        <end position="19"/>
    </location>
</feature>
<accession>A0A4R0R3G8</accession>
<sequence length="284" mass="28686">MKSFAVIPLLAAIVVTAQSSSPLIPSGISDGCTKFLTALNEDASLQSCTGPVISATSKFIGANATASPSSADVKTALDAVCGSTCSDGPVRSKISDFYQACTAELTSSKNPDVLMLYDTIYSMIPLKNAVCAKDDSGNYCVGQVAAKIPASSLYTSVGSGTQTVLKPSADAFKTNNIAFLLLQASTPKEQLCTSCARSVLTSFVSWESSVPYAPGIAQSNILSGQTDLYTTVTNTCGANFLSGAVQAAGGLSGGILSDSSDATHTMVGAVGAVVGAIAAAAVML</sequence>